<reference evidence="7 9" key="2">
    <citation type="journal article" date="2017" name="PLoS ONE">
        <title>Genomic sequence of 'Candidatus Liberibacter solanacearum' haplotype C and its comparison with haplotype A and B genomes.</title>
        <authorList>
            <person name="Wang J."/>
            <person name="Haapalainen M."/>
            <person name="Schott T."/>
            <person name="Thompson S.M."/>
            <person name="Smith G.R."/>
            <person name="Nissinen A.I."/>
            <person name="Pirhonen M."/>
        </authorList>
    </citation>
    <scope>NUCLEOTIDE SEQUENCE [LARGE SCALE GENOMIC DNA]</scope>
    <source>
        <strain evidence="7 9">FIN111</strain>
    </source>
</reference>
<protein>
    <recommendedName>
        <fullName evidence="2">Pyridoxal phosphate homeostasis protein</fullName>
        <shortName evidence="2">PLP homeostasis protein</shortName>
    </recommendedName>
</protein>
<gene>
    <name evidence="7" type="ORF">AYO25_02595</name>
    <name evidence="6" type="ORF">DJ66_0881</name>
</gene>
<dbReference type="InterPro" id="IPR011078">
    <property type="entry name" value="PyrdxlP_homeostasis"/>
</dbReference>
<feature type="modified residue" description="N6-(pyridoxal phosphate)lysine" evidence="2 3">
    <location>
        <position position="35"/>
    </location>
</feature>
<dbReference type="NCBIfam" id="TIGR00044">
    <property type="entry name" value="YggS family pyridoxal phosphate-dependent enzyme"/>
    <property type="match status" value="1"/>
</dbReference>
<sequence>MSLEHKLQAFKQKIAYHEMLAKRLKGSVSLVAVSKMVDIQTIQSALSCGQIIFAESKLQEAQKKWSFLRKEWDIQLRFIGSLQSNKISEIVSFFDVIETVDREKIASLLSIEMEKQKCFLPIYIQVNTGCEKQKSGVMPNETKDFIVLCRQKYRLNVEGLMCIPPVTSNPGPHFCLLSKIAKECEITKLSMGMTKDYDLAIAFGATSVRIGSGIFGERSYQI</sequence>
<comment type="caution">
    <text evidence="6">The sequence shown here is derived from an EMBL/GenBank/DDBJ whole genome shotgun (WGS) entry which is preliminary data.</text>
</comment>
<proteinExistence type="inferred from homology"/>
<dbReference type="AlphaFoldDB" id="A0A095A1I3"/>
<dbReference type="SUPFAM" id="SSF51419">
    <property type="entry name" value="PLP-binding barrel"/>
    <property type="match status" value="1"/>
</dbReference>
<dbReference type="InterPro" id="IPR001608">
    <property type="entry name" value="Ala_racemase_N"/>
</dbReference>
<dbReference type="EMBL" id="JMTK01000002">
    <property type="protein sequence ID" value="KJZ82146.1"/>
    <property type="molecule type" value="Genomic_DNA"/>
</dbReference>
<evidence type="ECO:0000313" key="6">
    <source>
        <dbReference type="EMBL" id="KJZ82146.1"/>
    </source>
</evidence>
<organism evidence="6 8">
    <name type="scientific">Candidatus Liberibacter solanacearum</name>
    <dbReference type="NCBI Taxonomy" id="556287"/>
    <lineage>
        <taxon>Bacteria</taxon>
        <taxon>Pseudomonadati</taxon>
        <taxon>Pseudomonadota</taxon>
        <taxon>Alphaproteobacteria</taxon>
        <taxon>Hyphomicrobiales</taxon>
        <taxon>Rhizobiaceae</taxon>
        <taxon>Liberibacter</taxon>
    </lineage>
</organism>
<dbReference type="EMBL" id="LVWB01000009">
    <property type="protein sequence ID" value="ONI59873.1"/>
    <property type="molecule type" value="Genomic_DNA"/>
</dbReference>
<dbReference type="GO" id="GO:0030170">
    <property type="term" value="F:pyridoxal phosphate binding"/>
    <property type="evidence" value="ECO:0007669"/>
    <property type="project" value="UniProtKB-UniRule"/>
</dbReference>
<evidence type="ECO:0000256" key="4">
    <source>
        <dbReference type="RuleBase" id="RU004514"/>
    </source>
</evidence>
<dbReference type="PATRIC" id="fig|556287.8.peg.884"/>
<dbReference type="Proteomes" id="UP000189542">
    <property type="component" value="Unassembled WGS sequence"/>
</dbReference>
<dbReference type="GeneID" id="96885780"/>
<dbReference type="CDD" id="cd00635">
    <property type="entry name" value="PLPDE_III_YBL036c_like"/>
    <property type="match status" value="1"/>
</dbReference>
<dbReference type="InterPro" id="IPR029066">
    <property type="entry name" value="PLP-binding_barrel"/>
</dbReference>
<keyword evidence="1 2" id="KW-0663">Pyridoxal phosphate</keyword>
<evidence type="ECO:0000256" key="1">
    <source>
        <dbReference type="ARBA" id="ARBA00022898"/>
    </source>
</evidence>
<dbReference type="PANTHER" id="PTHR10146:SF14">
    <property type="entry name" value="PYRIDOXAL PHOSPHATE HOMEOSTASIS PROTEIN"/>
    <property type="match status" value="1"/>
</dbReference>
<comment type="function">
    <text evidence="2">Pyridoxal 5'-phosphate (PLP)-binding protein, which is involved in PLP homeostasis.</text>
</comment>
<name>A0A095A1I3_9HYPH</name>
<dbReference type="Gene3D" id="3.20.20.10">
    <property type="entry name" value="Alanine racemase"/>
    <property type="match status" value="1"/>
</dbReference>
<dbReference type="HAMAP" id="MF_02087">
    <property type="entry name" value="PLP_homeostasis"/>
    <property type="match status" value="1"/>
</dbReference>
<evidence type="ECO:0000259" key="5">
    <source>
        <dbReference type="Pfam" id="PF01168"/>
    </source>
</evidence>
<evidence type="ECO:0000313" key="9">
    <source>
        <dbReference type="Proteomes" id="UP000189542"/>
    </source>
</evidence>
<accession>A0A095A1I3</accession>
<dbReference type="PIRSF" id="PIRSF004848">
    <property type="entry name" value="YBL036c_PLPDEIII"/>
    <property type="match status" value="1"/>
</dbReference>
<evidence type="ECO:0000313" key="8">
    <source>
        <dbReference type="Proteomes" id="UP000033731"/>
    </source>
</evidence>
<dbReference type="RefSeq" id="WP_013461680.1">
    <property type="nucleotide sequence ID" value="NZ_JMTK01000002.1"/>
</dbReference>
<evidence type="ECO:0000256" key="3">
    <source>
        <dbReference type="PIRSR" id="PIRSR004848-1"/>
    </source>
</evidence>
<evidence type="ECO:0000313" key="7">
    <source>
        <dbReference type="EMBL" id="ONI59873.1"/>
    </source>
</evidence>
<reference evidence="6 8" key="1">
    <citation type="journal article" date="2015" name="Phytopathology">
        <title>Genomes of Candidatus Liberibacter solanacearum haplotype A from New Zealand and the USA suggest significant genome plasticity in the species.</title>
        <authorList>
            <person name="Thompson S.M."/>
            <person name="Johnson C.P."/>
            <person name="Lu A.Y."/>
            <person name="Frampton R.A."/>
            <person name="Sullivan K.L."/>
            <person name="Fiers M.W."/>
            <person name="Crowhurst R.N."/>
            <person name="Pitman A.R."/>
            <person name="Scott I."/>
            <person name="Gudmestad N.C."/>
            <person name="Smith G.R."/>
        </authorList>
    </citation>
    <scope>NUCLEOTIDE SEQUENCE [LARGE SCALE GENOMIC DNA]</scope>
    <source>
        <strain evidence="6 8">LsoNZ1</strain>
    </source>
</reference>
<evidence type="ECO:0000256" key="2">
    <source>
        <dbReference type="HAMAP-Rule" id="MF_02087"/>
    </source>
</evidence>
<dbReference type="FunFam" id="3.20.20.10:FF:000018">
    <property type="entry name" value="Pyridoxal phosphate homeostasis protein"/>
    <property type="match status" value="1"/>
</dbReference>
<keyword evidence="8" id="KW-1185">Reference proteome</keyword>
<dbReference type="Pfam" id="PF01168">
    <property type="entry name" value="Ala_racemase_N"/>
    <property type="match status" value="1"/>
</dbReference>
<dbReference type="OrthoDB" id="9804072at2"/>
<comment type="cofactor">
    <cofactor evidence="3">
        <name>pyridoxal 5'-phosphate</name>
        <dbReference type="ChEBI" id="CHEBI:597326"/>
    </cofactor>
</comment>
<dbReference type="Proteomes" id="UP000033731">
    <property type="component" value="Unassembled WGS sequence"/>
</dbReference>
<comment type="similarity">
    <text evidence="2 4">Belongs to the pyridoxal phosphate-binding protein YggS/PROSC family.</text>
</comment>
<dbReference type="PANTHER" id="PTHR10146">
    <property type="entry name" value="PROLINE SYNTHETASE CO-TRANSCRIBED BACTERIAL HOMOLOG PROTEIN"/>
    <property type="match status" value="1"/>
</dbReference>
<feature type="domain" description="Alanine racemase N-terminal" evidence="5">
    <location>
        <begin position="19"/>
        <end position="218"/>
    </location>
</feature>